<gene>
    <name evidence="1" type="ORF">EZS27_018345</name>
</gene>
<comment type="caution">
    <text evidence="1">The sequence shown here is derived from an EMBL/GenBank/DDBJ whole genome shotgun (WGS) entry which is preliminary data.</text>
</comment>
<dbReference type="EMBL" id="SNRY01001140">
    <property type="protein sequence ID" value="KAA6333218.1"/>
    <property type="molecule type" value="Genomic_DNA"/>
</dbReference>
<accession>A0A5J4RHW5</accession>
<evidence type="ECO:0000313" key="1">
    <source>
        <dbReference type="EMBL" id="KAA6333218.1"/>
    </source>
</evidence>
<sequence length="261" mass="30465">MAKKKYRKKQKRCNKQKGISLTKLLDLLNKCRKLSCCPLKKKECASTKKIKSNDPFDVLDIDPSDFARPEIGDELLKAPNNYDNLSIVNRMGTSLSDSSIPEGYYTITLYATNWIRQTKDISVKDSLIYPILYNFRHYLELIIKDSLRKFKIANAEISINQLGYKKEHNLLSLWNELKPYINDPNSDDCIAFEKLINEIHNIDPDSFNFRYSYKGKKKSDDKCEPIFSDSIDIDVDNLYKTIKKMYCFMEGISNLAYNKFR</sequence>
<name>A0A5J4RHW5_9ZZZZ</name>
<protein>
    <submittedName>
        <fullName evidence="1">Uncharacterized protein</fullName>
    </submittedName>
</protein>
<organism evidence="1">
    <name type="scientific">termite gut metagenome</name>
    <dbReference type="NCBI Taxonomy" id="433724"/>
    <lineage>
        <taxon>unclassified sequences</taxon>
        <taxon>metagenomes</taxon>
        <taxon>organismal metagenomes</taxon>
    </lineage>
</organism>
<proteinExistence type="predicted"/>
<dbReference type="AlphaFoldDB" id="A0A5J4RHW5"/>
<reference evidence="1" key="1">
    <citation type="submission" date="2019-03" db="EMBL/GenBank/DDBJ databases">
        <title>Single cell metagenomics reveals metabolic interactions within the superorganism composed of flagellate Streblomastix strix and complex community of Bacteroidetes bacteria on its surface.</title>
        <authorList>
            <person name="Treitli S.C."/>
            <person name="Kolisko M."/>
            <person name="Husnik F."/>
            <person name="Keeling P."/>
            <person name="Hampl V."/>
        </authorList>
    </citation>
    <scope>NUCLEOTIDE SEQUENCE</scope>
    <source>
        <strain evidence="1">STM</strain>
    </source>
</reference>